<dbReference type="PANTHER" id="PTHR34502:SF5">
    <property type="entry name" value="DUF6594 DOMAIN-CONTAINING PROTEIN"/>
    <property type="match status" value="1"/>
</dbReference>
<feature type="compositionally biased region" description="Low complexity" evidence="1">
    <location>
        <begin position="37"/>
        <end position="49"/>
    </location>
</feature>
<dbReference type="AlphaFoldDB" id="A0AAN8ECC4"/>
<keyword evidence="5" id="KW-1185">Reference proteome</keyword>
<keyword evidence="2" id="KW-0812">Transmembrane</keyword>
<accession>A0AAN8ECC4</accession>
<proteinExistence type="predicted"/>
<evidence type="ECO:0000256" key="2">
    <source>
        <dbReference type="SAM" id="Phobius"/>
    </source>
</evidence>
<evidence type="ECO:0000313" key="4">
    <source>
        <dbReference type="EMBL" id="KAK5947963.1"/>
    </source>
</evidence>
<dbReference type="InterPro" id="IPR046529">
    <property type="entry name" value="DUF6594"/>
</dbReference>
<keyword evidence="2" id="KW-0472">Membrane</keyword>
<dbReference type="EMBL" id="JAKLMC020000057">
    <property type="protein sequence ID" value="KAK5947963.1"/>
    <property type="molecule type" value="Genomic_DNA"/>
</dbReference>
<dbReference type="Pfam" id="PF20237">
    <property type="entry name" value="DUF6594"/>
    <property type="match status" value="1"/>
</dbReference>
<feature type="compositionally biased region" description="Basic and acidic residues" evidence="1">
    <location>
        <begin position="92"/>
        <end position="110"/>
    </location>
</feature>
<feature type="compositionally biased region" description="Basic residues" evidence="1">
    <location>
        <begin position="58"/>
        <end position="71"/>
    </location>
</feature>
<protein>
    <recommendedName>
        <fullName evidence="3">DUF6594 domain-containing protein</fullName>
    </recommendedName>
</protein>
<keyword evidence="2" id="KW-1133">Transmembrane helix</keyword>
<feature type="transmembrane region" description="Helical" evidence="2">
    <location>
        <begin position="452"/>
        <end position="469"/>
    </location>
</feature>
<evidence type="ECO:0000259" key="3">
    <source>
        <dbReference type="Pfam" id="PF20237"/>
    </source>
</evidence>
<dbReference type="PANTHER" id="PTHR34502">
    <property type="entry name" value="DUF6594 DOMAIN-CONTAINING PROTEIN-RELATED"/>
    <property type="match status" value="1"/>
</dbReference>
<gene>
    <name evidence="4" type="ORF">OHC33_011004</name>
</gene>
<name>A0AAN8ECC4_9EURO</name>
<organism evidence="4 5">
    <name type="scientific">Knufia fluminis</name>
    <dbReference type="NCBI Taxonomy" id="191047"/>
    <lineage>
        <taxon>Eukaryota</taxon>
        <taxon>Fungi</taxon>
        <taxon>Dikarya</taxon>
        <taxon>Ascomycota</taxon>
        <taxon>Pezizomycotina</taxon>
        <taxon>Eurotiomycetes</taxon>
        <taxon>Chaetothyriomycetidae</taxon>
        <taxon>Chaetothyriales</taxon>
        <taxon>Trichomeriaceae</taxon>
        <taxon>Knufia</taxon>
    </lineage>
</organism>
<feature type="compositionally biased region" description="Acidic residues" evidence="1">
    <location>
        <begin position="291"/>
        <end position="300"/>
    </location>
</feature>
<evidence type="ECO:0000313" key="5">
    <source>
        <dbReference type="Proteomes" id="UP001316803"/>
    </source>
</evidence>
<evidence type="ECO:0000256" key="1">
    <source>
        <dbReference type="SAM" id="MobiDB-lite"/>
    </source>
</evidence>
<feature type="region of interest" description="Disordered" evidence="1">
    <location>
        <begin position="291"/>
        <end position="319"/>
    </location>
</feature>
<feature type="compositionally biased region" description="Basic residues" evidence="1">
    <location>
        <begin position="306"/>
        <end position="315"/>
    </location>
</feature>
<dbReference type="Proteomes" id="UP001316803">
    <property type="component" value="Unassembled WGS sequence"/>
</dbReference>
<feature type="transmembrane region" description="Helical" evidence="2">
    <location>
        <begin position="423"/>
        <end position="440"/>
    </location>
</feature>
<comment type="caution">
    <text evidence="4">The sequence shown here is derived from an EMBL/GenBank/DDBJ whole genome shotgun (WGS) entry which is preliminary data.</text>
</comment>
<sequence>MFVTTRDPGVRRRNRAYTNNKAARSSKISLLSAFTVATTGSGGSNTTVTQESYDRSQQKSKRRRPRVHRSRRSQEDKNVSVDVFDFLVEEKARSKESLADAGDVDERASEASEDEPDAPDPEPIALMDDADPEGFYRSMSDSGISMGSGSSVSGFPPRHNLPPLLEEPPARPSPRPRPVTELALVDPRWMWSTSSPQPYHDGYIPPPCPPPPPAVAYDVPMYQYPPYTPYGTPPPAPAESVRRPTITVREPTGRDTKAPCFRSFGKVATRLILQMQDDIADLEEELKLLDEEEDVAEESSEQSSRQSRHEKHDRKARGEEVYRELHVKLDNYYHALEMTQKVDSISQPAVTTDLTTYHKWLESRVLERDRIRPLVGSDLRRFTTIPLPEEVKLPQTFQPQFLAYSALVNAVVPLVMFKVISGVLNRLILLSLVVVAGSIVQDKMRTKIGKDELTCTLVCVCIAAFAALLL</sequence>
<feature type="region of interest" description="Disordered" evidence="1">
    <location>
        <begin position="92"/>
        <end position="130"/>
    </location>
</feature>
<reference evidence="4 5" key="1">
    <citation type="submission" date="2022-12" db="EMBL/GenBank/DDBJ databases">
        <title>Genomic features and morphological characterization of a novel Knufia sp. strain isolated from spacecraft assembly facility.</title>
        <authorList>
            <person name="Teixeira M."/>
            <person name="Chander A.M."/>
            <person name="Stajich J.E."/>
            <person name="Venkateswaran K."/>
        </authorList>
    </citation>
    <scope>NUCLEOTIDE SEQUENCE [LARGE SCALE GENOMIC DNA]</scope>
    <source>
        <strain evidence="4 5">FJI-L2-BK-P2</strain>
    </source>
</reference>
<feature type="region of interest" description="Disordered" evidence="1">
    <location>
        <begin position="37"/>
        <end position="76"/>
    </location>
</feature>
<feature type="domain" description="DUF6594" evidence="3">
    <location>
        <begin position="255"/>
        <end position="379"/>
    </location>
</feature>
<feature type="compositionally biased region" description="Acidic residues" evidence="1">
    <location>
        <begin position="111"/>
        <end position="120"/>
    </location>
</feature>